<reference evidence="1 2" key="1">
    <citation type="journal article" date="2021" name="Commun. Biol.">
        <title>The genome of Shorea leprosula (Dipterocarpaceae) highlights the ecological relevance of drought in aseasonal tropical rainforests.</title>
        <authorList>
            <person name="Ng K.K.S."/>
            <person name="Kobayashi M.J."/>
            <person name="Fawcett J.A."/>
            <person name="Hatakeyama M."/>
            <person name="Paape T."/>
            <person name="Ng C.H."/>
            <person name="Ang C.C."/>
            <person name="Tnah L.H."/>
            <person name="Lee C.T."/>
            <person name="Nishiyama T."/>
            <person name="Sese J."/>
            <person name="O'Brien M.J."/>
            <person name="Copetti D."/>
            <person name="Mohd Noor M.I."/>
            <person name="Ong R.C."/>
            <person name="Putra M."/>
            <person name="Sireger I.Z."/>
            <person name="Indrioko S."/>
            <person name="Kosugi Y."/>
            <person name="Izuno A."/>
            <person name="Isagi Y."/>
            <person name="Lee S.L."/>
            <person name="Shimizu K.K."/>
        </authorList>
    </citation>
    <scope>NUCLEOTIDE SEQUENCE [LARGE SCALE GENOMIC DNA]</scope>
    <source>
        <strain evidence="1">214</strain>
    </source>
</reference>
<dbReference type="EMBL" id="BPVZ01000092">
    <property type="protein sequence ID" value="GKV31787.1"/>
    <property type="molecule type" value="Genomic_DNA"/>
</dbReference>
<comment type="caution">
    <text evidence="1">The sequence shown here is derived from an EMBL/GenBank/DDBJ whole genome shotgun (WGS) entry which is preliminary data.</text>
</comment>
<proteinExistence type="predicted"/>
<organism evidence="1 2">
    <name type="scientific">Rubroshorea leprosula</name>
    <dbReference type="NCBI Taxonomy" id="152421"/>
    <lineage>
        <taxon>Eukaryota</taxon>
        <taxon>Viridiplantae</taxon>
        <taxon>Streptophyta</taxon>
        <taxon>Embryophyta</taxon>
        <taxon>Tracheophyta</taxon>
        <taxon>Spermatophyta</taxon>
        <taxon>Magnoliopsida</taxon>
        <taxon>eudicotyledons</taxon>
        <taxon>Gunneridae</taxon>
        <taxon>Pentapetalae</taxon>
        <taxon>rosids</taxon>
        <taxon>malvids</taxon>
        <taxon>Malvales</taxon>
        <taxon>Dipterocarpaceae</taxon>
        <taxon>Rubroshorea</taxon>
    </lineage>
</organism>
<accession>A0AAV5L3R8</accession>
<sequence length="80" mass="9178">MENLTVPRWYSKQELLRLIGLPQAGSVPPIGTLLKKCPGFNQEDEGLRPKQTITGLRRIFQEHGLRPRCWDLPPMVELRG</sequence>
<evidence type="ECO:0000313" key="1">
    <source>
        <dbReference type="EMBL" id="GKV31787.1"/>
    </source>
</evidence>
<protein>
    <submittedName>
        <fullName evidence="1">Uncharacterized protein</fullName>
    </submittedName>
</protein>
<name>A0AAV5L3R8_9ROSI</name>
<gene>
    <name evidence="1" type="ORF">SLEP1_g40453</name>
</gene>
<keyword evidence="2" id="KW-1185">Reference proteome</keyword>
<dbReference type="Proteomes" id="UP001054252">
    <property type="component" value="Unassembled WGS sequence"/>
</dbReference>
<evidence type="ECO:0000313" key="2">
    <source>
        <dbReference type="Proteomes" id="UP001054252"/>
    </source>
</evidence>
<dbReference type="AlphaFoldDB" id="A0AAV5L3R8"/>